<protein>
    <submittedName>
        <fullName evidence="3">Methylated-DNA-protein-cysteine methyltransferase related protein</fullName>
    </submittedName>
</protein>
<evidence type="ECO:0000313" key="3">
    <source>
        <dbReference type="EMBL" id="SHM98344.1"/>
    </source>
</evidence>
<proteinExistence type="predicted"/>
<dbReference type="OrthoDB" id="9132167at2"/>
<feature type="domain" description="Methylated-DNA-[protein]-cysteine S-methyltransferase DNA binding" evidence="2">
    <location>
        <begin position="12"/>
        <end position="82"/>
    </location>
</feature>
<dbReference type="InterPro" id="IPR036217">
    <property type="entry name" value="MethylDNA_cys_MeTrfase_DNAb"/>
</dbReference>
<dbReference type="GO" id="GO:0008168">
    <property type="term" value="F:methyltransferase activity"/>
    <property type="evidence" value="ECO:0007669"/>
    <property type="project" value="UniProtKB-KW"/>
</dbReference>
<dbReference type="InterPro" id="IPR014048">
    <property type="entry name" value="MethylDNA_cys_MeTrfase_DNA-bd"/>
</dbReference>
<dbReference type="PANTHER" id="PTHR42942:SF1">
    <property type="entry name" value="ALKYLTRANSFERASE-LIKE PROTEIN 1"/>
    <property type="match status" value="1"/>
</dbReference>
<dbReference type="GO" id="GO:0032259">
    <property type="term" value="P:methylation"/>
    <property type="evidence" value="ECO:0007669"/>
    <property type="project" value="UniProtKB-KW"/>
</dbReference>
<evidence type="ECO:0000313" key="4">
    <source>
        <dbReference type="Proteomes" id="UP000184420"/>
    </source>
</evidence>
<dbReference type="RefSeq" id="WP_073087783.1">
    <property type="nucleotide sequence ID" value="NZ_FRBL01000016.1"/>
</dbReference>
<accession>A0A1M7N449</accession>
<name>A0A1M7N449_9BACT</name>
<sequence length="111" mass="12091">MQSKITDTESVYKAIFDIVRCIPKGRVTSYGAVAKAAGLKSGARMVGRAMSFVHGQKPPVPVQRVVNSSGQLSGDDGTRAKKLAAEKVQVKNNRVVDFKKVFWDPVTEIEL</sequence>
<evidence type="ECO:0000256" key="1">
    <source>
        <dbReference type="ARBA" id="ARBA00022763"/>
    </source>
</evidence>
<evidence type="ECO:0000259" key="2">
    <source>
        <dbReference type="Pfam" id="PF01035"/>
    </source>
</evidence>
<organism evidence="3 4">
    <name type="scientific">Chitinophaga jiangningensis</name>
    <dbReference type="NCBI Taxonomy" id="1419482"/>
    <lineage>
        <taxon>Bacteria</taxon>
        <taxon>Pseudomonadati</taxon>
        <taxon>Bacteroidota</taxon>
        <taxon>Chitinophagia</taxon>
        <taxon>Chitinophagales</taxon>
        <taxon>Chitinophagaceae</taxon>
        <taxon>Chitinophaga</taxon>
    </lineage>
</organism>
<dbReference type="Gene3D" id="1.10.10.10">
    <property type="entry name" value="Winged helix-like DNA-binding domain superfamily/Winged helix DNA-binding domain"/>
    <property type="match status" value="1"/>
</dbReference>
<dbReference type="EMBL" id="FRBL01000016">
    <property type="protein sequence ID" value="SHM98344.1"/>
    <property type="molecule type" value="Genomic_DNA"/>
</dbReference>
<dbReference type="InterPro" id="IPR052520">
    <property type="entry name" value="ATL_DNA_repair"/>
</dbReference>
<dbReference type="STRING" id="1419482.SAMN05444266_11660"/>
<dbReference type="PANTHER" id="PTHR42942">
    <property type="entry name" value="6-O-METHYLGUANINE DNA METHYLTRANSFERASE"/>
    <property type="match status" value="1"/>
</dbReference>
<reference evidence="3 4" key="1">
    <citation type="submission" date="2016-11" db="EMBL/GenBank/DDBJ databases">
        <authorList>
            <person name="Jaros S."/>
            <person name="Januszkiewicz K."/>
            <person name="Wedrychowicz H."/>
        </authorList>
    </citation>
    <scope>NUCLEOTIDE SEQUENCE [LARGE SCALE GENOMIC DNA]</scope>
    <source>
        <strain evidence="3 4">DSM 27406</strain>
    </source>
</reference>
<dbReference type="Proteomes" id="UP000184420">
    <property type="component" value="Unassembled WGS sequence"/>
</dbReference>
<keyword evidence="4" id="KW-1185">Reference proteome</keyword>
<dbReference type="InterPro" id="IPR036388">
    <property type="entry name" value="WH-like_DNA-bd_sf"/>
</dbReference>
<dbReference type="GO" id="GO:0006281">
    <property type="term" value="P:DNA repair"/>
    <property type="evidence" value="ECO:0007669"/>
    <property type="project" value="InterPro"/>
</dbReference>
<keyword evidence="3" id="KW-0489">Methyltransferase</keyword>
<dbReference type="Pfam" id="PF01035">
    <property type="entry name" value="DNA_binding_1"/>
    <property type="match status" value="1"/>
</dbReference>
<keyword evidence="1" id="KW-0227">DNA damage</keyword>
<gene>
    <name evidence="3" type="ORF">SAMN05444266_11660</name>
</gene>
<keyword evidence="3" id="KW-0808">Transferase</keyword>
<dbReference type="AlphaFoldDB" id="A0A1M7N449"/>
<dbReference type="SUPFAM" id="SSF46767">
    <property type="entry name" value="Methylated DNA-protein cysteine methyltransferase, C-terminal domain"/>
    <property type="match status" value="1"/>
</dbReference>